<dbReference type="Gramene" id="Pp3c11_21520V3.1">
    <property type="protein sequence ID" value="Pp3c11_21520V3.1"/>
    <property type="gene ID" value="Pp3c11_21520"/>
</dbReference>
<dbReference type="InParanoid" id="A0A2K1JVL2"/>
<sequence>MLRPRTAKDSEALEEKLNWDVHATGAPADCASTSQVKELRELEHPFMEAELVHQYDLDNNQYLCYRLYLPLYLHQM</sequence>
<accession>A0A2K1JVL2</accession>
<dbReference type="Gramene" id="Pp3c11_21520V3.2">
    <property type="protein sequence ID" value="Pp3c11_21520V3.2"/>
    <property type="gene ID" value="Pp3c11_21520"/>
</dbReference>
<dbReference type="AlphaFoldDB" id="A0A2K1JVL2"/>
<organism evidence="1">
    <name type="scientific">Physcomitrium patens</name>
    <name type="common">Spreading-leaved earth moss</name>
    <name type="synonym">Physcomitrella patens</name>
    <dbReference type="NCBI Taxonomy" id="3218"/>
    <lineage>
        <taxon>Eukaryota</taxon>
        <taxon>Viridiplantae</taxon>
        <taxon>Streptophyta</taxon>
        <taxon>Embryophyta</taxon>
        <taxon>Bryophyta</taxon>
        <taxon>Bryophytina</taxon>
        <taxon>Bryopsida</taxon>
        <taxon>Funariidae</taxon>
        <taxon>Funariales</taxon>
        <taxon>Funariaceae</taxon>
        <taxon>Physcomitrium</taxon>
    </lineage>
</organism>
<dbReference type="EnsemblPlants" id="Pp3c11_21520V3.1">
    <property type="protein sequence ID" value="Pp3c11_21520V3.1"/>
    <property type="gene ID" value="Pp3c11_21520"/>
</dbReference>
<dbReference type="Gramene" id="Pp3c11_21520V3.3">
    <property type="protein sequence ID" value="Pp3c11_21520V3.3"/>
    <property type="gene ID" value="Pp3c11_21520"/>
</dbReference>
<evidence type="ECO:0000313" key="1">
    <source>
        <dbReference type="EMBL" id="PNR45568.1"/>
    </source>
</evidence>
<evidence type="ECO:0000313" key="2">
    <source>
        <dbReference type="EnsemblPlants" id="Pp3c11_21520V3.1"/>
    </source>
</evidence>
<keyword evidence="3" id="KW-1185">Reference proteome</keyword>
<protein>
    <submittedName>
        <fullName evidence="1 2">Uncharacterized protein</fullName>
    </submittedName>
</protein>
<reference evidence="2" key="3">
    <citation type="submission" date="2020-12" db="UniProtKB">
        <authorList>
            <consortium name="EnsemblPlants"/>
        </authorList>
    </citation>
    <scope>IDENTIFICATION</scope>
</reference>
<proteinExistence type="predicted"/>
<dbReference type="EnsemblPlants" id="Pp3c11_21520V3.3">
    <property type="protein sequence ID" value="Pp3c11_21520V3.3"/>
    <property type="gene ID" value="Pp3c11_21520"/>
</dbReference>
<gene>
    <name evidence="1" type="ORF">PHYPA_015339</name>
</gene>
<dbReference type="Proteomes" id="UP000006727">
    <property type="component" value="Chromosome 11"/>
</dbReference>
<evidence type="ECO:0000313" key="3">
    <source>
        <dbReference type="Proteomes" id="UP000006727"/>
    </source>
</evidence>
<reference evidence="1 3" key="2">
    <citation type="journal article" date="2018" name="Plant J.">
        <title>The Physcomitrella patens chromosome-scale assembly reveals moss genome structure and evolution.</title>
        <authorList>
            <person name="Lang D."/>
            <person name="Ullrich K.K."/>
            <person name="Murat F."/>
            <person name="Fuchs J."/>
            <person name="Jenkins J."/>
            <person name="Haas F.B."/>
            <person name="Piednoel M."/>
            <person name="Gundlach H."/>
            <person name="Van Bel M."/>
            <person name="Meyberg R."/>
            <person name="Vives C."/>
            <person name="Morata J."/>
            <person name="Symeonidi A."/>
            <person name="Hiss M."/>
            <person name="Muchero W."/>
            <person name="Kamisugi Y."/>
            <person name="Saleh O."/>
            <person name="Blanc G."/>
            <person name="Decker E.L."/>
            <person name="van Gessel N."/>
            <person name="Grimwood J."/>
            <person name="Hayes R.D."/>
            <person name="Graham S.W."/>
            <person name="Gunter L.E."/>
            <person name="McDaniel S.F."/>
            <person name="Hoernstein S.N.W."/>
            <person name="Larsson A."/>
            <person name="Li F.W."/>
            <person name="Perroud P.F."/>
            <person name="Phillips J."/>
            <person name="Ranjan P."/>
            <person name="Rokshar D.S."/>
            <person name="Rothfels C.J."/>
            <person name="Schneider L."/>
            <person name="Shu S."/>
            <person name="Stevenson D.W."/>
            <person name="Thummler F."/>
            <person name="Tillich M."/>
            <person name="Villarreal Aguilar J.C."/>
            <person name="Widiez T."/>
            <person name="Wong G.K."/>
            <person name="Wymore A."/>
            <person name="Zhang Y."/>
            <person name="Zimmer A.D."/>
            <person name="Quatrano R.S."/>
            <person name="Mayer K.F.X."/>
            <person name="Goodstein D."/>
            <person name="Casacuberta J.M."/>
            <person name="Vandepoele K."/>
            <person name="Reski R."/>
            <person name="Cuming A.C."/>
            <person name="Tuskan G.A."/>
            <person name="Maumus F."/>
            <person name="Salse J."/>
            <person name="Schmutz J."/>
            <person name="Rensing S.A."/>
        </authorList>
    </citation>
    <scope>NUCLEOTIDE SEQUENCE [LARGE SCALE GENOMIC DNA]</scope>
    <source>
        <strain evidence="2 3">cv. Gransden 2004</strain>
    </source>
</reference>
<dbReference type="EnsemblPlants" id="Pp3c11_21520V3.2">
    <property type="protein sequence ID" value="Pp3c11_21520V3.2"/>
    <property type="gene ID" value="Pp3c11_21520"/>
</dbReference>
<reference evidence="1 3" key="1">
    <citation type="journal article" date="2008" name="Science">
        <title>The Physcomitrella genome reveals evolutionary insights into the conquest of land by plants.</title>
        <authorList>
            <person name="Rensing S."/>
            <person name="Lang D."/>
            <person name="Zimmer A."/>
            <person name="Terry A."/>
            <person name="Salamov A."/>
            <person name="Shapiro H."/>
            <person name="Nishiyama T."/>
            <person name="Perroud P.-F."/>
            <person name="Lindquist E."/>
            <person name="Kamisugi Y."/>
            <person name="Tanahashi T."/>
            <person name="Sakakibara K."/>
            <person name="Fujita T."/>
            <person name="Oishi K."/>
            <person name="Shin-I T."/>
            <person name="Kuroki Y."/>
            <person name="Toyoda A."/>
            <person name="Suzuki Y."/>
            <person name="Hashimoto A."/>
            <person name="Yamaguchi K."/>
            <person name="Sugano A."/>
            <person name="Kohara Y."/>
            <person name="Fujiyama A."/>
            <person name="Anterola A."/>
            <person name="Aoki S."/>
            <person name="Ashton N."/>
            <person name="Barbazuk W.B."/>
            <person name="Barker E."/>
            <person name="Bennetzen J."/>
            <person name="Bezanilla M."/>
            <person name="Blankenship R."/>
            <person name="Cho S.H."/>
            <person name="Dutcher S."/>
            <person name="Estelle M."/>
            <person name="Fawcett J.A."/>
            <person name="Gundlach H."/>
            <person name="Hanada K."/>
            <person name="Heyl A."/>
            <person name="Hicks K.A."/>
            <person name="Hugh J."/>
            <person name="Lohr M."/>
            <person name="Mayer K."/>
            <person name="Melkozernov A."/>
            <person name="Murata T."/>
            <person name="Nelson D."/>
            <person name="Pils B."/>
            <person name="Prigge M."/>
            <person name="Reiss B."/>
            <person name="Renner T."/>
            <person name="Rombauts S."/>
            <person name="Rushton P."/>
            <person name="Sanderfoot A."/>
            <person name="Schween G."/>
            <person name="Shiu S.-H."/>
            <person name="Stueber K."/>
            <person name="Theodoulou F.L."/>
            <person name="Tu H."/>
            <person name="Van de Peer Y."/>
            <person name="Verrier P.J."/>
            <person name="Waters E."/>
            <person name="Wood A."/>
            <person name="Yang L."/>
            <person name="Cove D."/>
            <person name="Cuming A."/>
            <person name="Hasebe M."/>
            <person name="Lucas S."/>
            <person name="Mishler D.B."/>
            <person name="Reski R."/>
            <person name="Grigoriev I."/>
            <person name="Quatrano R.S."/>
            <person name="Boore J.L."/>
        </authorList>
    </citation>
    <scope>NUCLEOTIDE SEQUENCE [LARGE SCALE GENOMIC DNA]</scope>
    <source>
        <strain evidence="2 3">cv. Gransden 2004</strain>
    </source>
</reference>
<name>A0A2K1JVL2_PHYPA</name>
<dbReference type="EMBL" id="ABEU02000011">
    <property type="protein sequence ID" value="PNR45568.1"/>
    <property type="molecule type" value="Genomic_DNA"/>
</dbReference>